<dbReference type="EMBL" id="CAWUPB010001194">
    <property type="protein sequence ID" value="CAK7352650.1"/>
    <property type="molecule type" value="Genomic_DNA"/>
</dbReference>
<evidence type="ECO:0000256" key="1">
    <source>
        <dbReference type="SAM" id="MobiDB-lite"/>
    </source>
</evidence>
<gene>
    <name evidence="2" type="ORF">DCAF_LOCUS24330</name>
</gene>
<organism evidence="2 3">
    <name type="scientific">Dovyalis caffra</name>
    <dbReference type="NCBI Taxonomy" id="77055"/>
    <lineage>
        <taxon>Eukaryota</taxon>
        <taxon>Viridiplantae</taxon>
        <taxon>Streptophyta</taxon>
        <taxon>Embryophyta</taxon>
        <taxon>Tracheophyta</taxon>
        <taxon>Spermatophyta</taxon>
        <taxon>Magnoliopsida</taxon>
        <taxon>eudicotyledons</taxon>
        <taxon>Gunneridae</taxon>
        <taxon>Pentapetalae</taxon>
        <taxon>rosids</taxon>
        <taxon>fabids</taxon>
        <taxon>Malpighiales</taxon>
        <taxon>Salicaceae</taxon>
        <taxon>Flacourtieae</taxon>
        <taxon>Dovyalis</taxon>
    </lineage>
</organism>
<name>A0AAV1SKK9_9ROSI</name>
<reference evidence="2 3" key="1">
    <citation type="submission" date="2024-01" db="EMBL/GenBank/DDBJ databases">
        <authorList>
            <person name="Waweru B."/>
        </authorList>
    </citation>
    <scope>NUCLEOTIDE SEQUENCE [LARGE SCALE GENOMIC DNA]</scope>
</reference>
<proteinExistence type="predicted"/>
<accession>A0AAV1SKK9</accession>
<dbReference type="Proteomes" id="UP001314170">
    <property type="component" value="Unassembled WGS sequence"/>
</dbReference>
<dbReference type="AlphaFoldDB" id="A0AAV1SKK9"/>
<feature type="region of interest" description="Disordered" evidence="1">
    <location>
        <begin position="34"/>
        <end position="75"/>
    </location>
</feature>
<evidence type="ECO:0000313" key="3">
    <source>
        <dbReference type="Proteomes" id="UP001314170"/>
    </source>
</evidence>
<evidence type="ECO:0000313" key="2">
    <source>
        <dbReference type="EMBL" id="CAK7352650.1"/>
    </source>
</evidence>
<feature type="compositionally biased region" description="Basic and acidic residues" evidence="1">
    <location>
        <begin position="34"/>
        <end position="56"/>
    </location>
</feature>
<sequence length="75" mass="8088">MKEGVSRLQLGILPKISKATISANSFTSTLKIIEKPSEHGKTTMTEKQEQISDRGKGVVSPYDLNASDNPGDVIT</sequence>
<protein>
    <submittedName>
        <fullName evidence="2">Uncharacterized protein</fullName>
    </submittedName>
</protein>
<comment type="caution">
    <text evidence="2">The sequence shown here is derived from an EMBL/GenBank/DDBJ whole genome shotgun (WGS) entry which is preliminary data.</text>
</comment>
<keyword evidence="3" id="KW-1185">Reference proteome</keyword>